<evidence type="ECO:0000313" key="2">
    <source>
        <dbReference type="EMBL" id="KAK3211635.1"/>
    </source>
</evidence>
<name>A0AAE0ACX9_9ROSI</name>
<dbReference type="InterPro" id="IPR025558">
    <property type="entry name" value="DUF4283"/>
</dbReference>
<dbReference type="Proteomes" id="UP001281410">
    <property type="component" value="Unassembled WGS sequence"/>
</dbReference>
<dbReference type="Pfam" id="PF14111">
    <property type="entry name" value="DUF4283"/>
    <property type="match status" value="1"/>
</dbReference>
<proteinExistence type="predicted"/>
<accession>A0AAE0ACX9</accession>
<keyword evidence="3" id="KW-1185">Reference proteome</keyword>
<evidence type="ECO:0000259" key="1">
    <source>
        <dbReference type="Pfam" id="PF14111"/>
    </source>
</evidence>
<reference evidence="2" key="1">
    <citation type="journal article" date="2023" name="Plant J.">
        <title>Genome sequences and population genomics provide insights into the demographic history, inbreeding, and mutation load of two 'living fossil' tree species of Dipteronia.</title>
        <authorList>
            <person name="Feng Y."/>
            <person name="Comes H.P."/>
            <person name="Chen J."/>
            <person name="Zhu S."/>
            <person name="Lu R."/>
            <person name="Zhang X."/>
            <person name="Li P."/>
            <person name="Qiu J."/>
            <person name="Olsen K.M."/>
            <person name="Qiu Y."/>
        </authorList>
    </citation>
    <scope>NUCLEOTIDE SEQUENCE</scope>
    <source>
        <strain evidence="2">NBL</strain>
    </source>
</reference>
<evidence type="ECO:0000313" key="3">
    <source>
        <dbReference type="Proteomes" id="UP001281410"/>
    </source>
</evidence>
<gene>
    <name evidence="2" type="ORF">Dsin_016341</name>
</gene>
<dbReference type="EMBL" id="JANJYJ010000005">
    <property type="protein sequence ID" value="KAK3211635.1"/>
    <property type="molecule type" value="Genomic_DNA"/>
</dbReference>
<dbReference type="AlphaFoldDB" id="A0AAE0ACX9"/>
<organism evidence="2 3">
    <name type="scientific">Dipteronia sinensis</name>
    <dbReference type="NCBI Taxonomy" id="43782"/>
    <lineage>
        <taxon>Eukaryota</taxon>
        <taxon>Viridiplantae</taxon>
        <taxon>Streptophyta</taxon>
        <taxon>Embryophyta</taxon>
        <taxon>Tracheophyta</taxon>
        <taxon>Spermatophyta</taxon>
        <taxon>Magnoliopsida</taxon>
        <taxon>eudicotyledons</taxon>
        <taxon>Gunneridae</taxon>
        <taxon>Pentapetalae</taxon>
        <taxon>rosids</taxon>
        <taxon>malvids</taxon>
        <taxon>Sapindales</taxon>
        <taxon>Sapindaceae</taxon>
        <taxon>Hippocastanoideae</taxon>
        <taxon>Acereae</taxon>
        <taxon>Dipteronia</taxon>
    </lineage>
</organism>
<protein>
    <recommendedName>
        <fullName evidence="1">DUF4283 domain-containing protein</fullName>
    </recommendedName>
</protein>
<sequence length="90" mass="10477">MNADDMASVCNALSFKEKEWSVRTLDTKLKSMGEQRLALCLVGKILTTKLINRDAFIDVMNRVWRVNGGVEIETIKWNIFAFYFRNTEDR</sequence>
<feature type="domain" description="DUF4283" evidence="1">
    <location>
        <begin position="34"/>
        <end position="90"/>
    </location>
</feature>
<comment type="caution">
    <text evidence="2">The sequence shown here is derived from an EMBL/GenBank/DDBJ whole genome shotgun (WGS) entry which is preliminary data.</text>
</comment>